<dbReference type="AlphaFoldDB" id="A0A1I0DZ08"/>
<keyword evidence="6" id="KW-0464">Manganese</keyword>
<evidence type="ECO:0000313" key="9">
    <source>
        <dbReference type="Proteomes" id="UP000199095"/>
    </source>
</evidence>
<gene>
    <name evidence="8" type="ORF">SAMN05421676_104204</name>
</gene>
<evidence type="ECO:0000256" key="5">
    <source>
        <dbReference type="ARBA" id="ARBA00022842"/>
    </source>
</evidence>
<comment type="cofactor">
    <cofactor evidence="2">
        <name>Mg(2+)</name>
        <dbReference type="ChEBI" id="CHEBI:18420"/>
    </cofactor>
</comment>
<organism evidence="8 9">
    <name type="scientific">Salinibacillus kushneri</name>
    <dbReference type="NCBI Taxonomy" id="237682"/>
    <lineage>
        <taxon>Bacteria</taxon>
        <taxon>Bacillati</taxon>
        <taxon>Bacillota</taxon>
        <taxon>Bacilli</taxon>
        <taxon>Bacillales</taxon>
        <taxon>Bacillaceae</taxon>
        <taxon>Salinibacillus</taxon>
    </lineage>
</organism>
<dbReference type="OrthoDB" id="9788263at2"/>
<dbReference type="SUPFAM" id="SSF55811">
    <property type="entry name" value="Nudix"/>
    <property type="match status" value="1"/>
</dbReference>
<proteinExistence type="predicted"/>
<evidence type="ECO:0000313" key="8">
    <source>
        <dbReference type="EMBL" id="SET37090.1"/>
    </source>
</evidence>
<evidence type="ECO:0000256" key="3">
    <source>
        <dbReference type="ARBA" id="ARBA00022723"/>
    </source>
</evidence>
<dbReference type="InterPro" id="IPR039121">
    <property type="entry name" value="NUDT19"/>
</dbReference>
<dbReference type="Proteomes" id="UP000199095">
    <property type="component" value="Unassembled WGS sequence"/>
</dbReference>
<dbReference type="PANTHER" id="PTHR12318">
    <property type="entry name" value="TESTOSTERONE-REGULATED PROTEIN RP2"/>
    <property type="match status" value="1"/>
</dbReference>
<dbReference type="PANTHER" id="PTHR12318:SF0">
    <property type="entry name" value="ACYL-COENZYME A DIPHOSPHATASE NUDT19"/>
    <property type="match status" value="1"/>
</dbReference>
<protein>
    <submittedName>
        <fullName evidence="8">NUDIX domain-containing protein</fullName>
    </submittedName>
</protein>
<dbReference type="GO" id="GO:0016818">
    <property type="term" value="F:hydrolase activity, acting on acid anhydrides, in phosphorus-containing anhydrides"/>
    <property type="evidence" value="ECO:0007669"/>
    <property type="project" value="InterPro"/>
</dbReference>
<dbReference type="CDD" id="cd18870">
    <property type="entry name" value="NUDIX_AcylCoAdiphos_Nudt19"/>
    <property type="match status" value="1"/>
</dbReference>
<accession>A0A1I0DZ08</accession>
<keyword evidence="3" id="KW-0479">Metal-binding</keyword>
<keyword evidence="9" id="KW-1185">Reference proteome</keyword>
<dbReference type="PROSITE" id="PS51462">
    <property type="entry name" value="NUDIX"/>
    <property type="match status" value="1"/>
</dbReference>
<dbReference type="EMBL" id="FOHJ01000004">
    <property type="protein sequence ID" value="SET37090.1"/>
    <property type="molecule type" value="Genomic_DNA"/>
</dbReference>
<evidence type="ECO:0000259" key="7">
    <source>
        <dbReference type="PROSITE" id="PS51462"/>
    </source>
</evidence>
<evidence type="ECO:0000256" key="4">
    <source>
        <dbReference type="ARBA" id="ARBA00022801"/>
    </source>
</evidence>
<dbReference type="GO" id="GO:0046872">
    <property type="term" value="F:metal ion binding"/>
    <property type="evidence" value="ECO:0007669"/>
    <property type="project" value="UniProtKB-KW"/>
</dbReference>
<dbReference type="InterPro" id="IPR015797">
    <property type="entry name" value="NUDIX_hydrolase-like_dom_sf"/>
</dbReference>
<comment type="cofactor">
    <cofactor evidence="1">
        <name>Mn(2+)</name>
        <dbReference type="ChEBI" id="CHEBI:29035"/>
    </cofactor>
</comment>
<sequence length="218" mass="25180">MPVKPKPASTVILMDEVNHNVYLTKRPDTMKFLGGFYVFPGGAVEKEDNPSNEWSYRKNEYEHFPPAHYIAAARELFEEVGVLLVKEKGPFVFHHHSKDEYRQLLVKSEISFLDMLEQERLQFDLSSLQYFGHRITPESSPIRFDTRFFIANLPKGQTPDPDWNEIDYAVWSSPQEALEKNQQGLLAMVSPTITSLETIVGYFNGGPLIMPRQENQRE</sequence>
<reference evidence="9" key="1">
    <citation type="submission" date="2016-10" db="EMBL/GenBank/DDBJ databases">
        <authorList>
            <person name="Varghese N."/>
            <person name="Submissions S."/>
        </authorList>
    </citation>
    <scope>NUCLEOTIDE SEQUENCE [LARGE SCALE GENOMIC DNA]</scope>
    <source>
        <strain evidence="9">CGMCC 1.3566</strain>
    </source>
</reference>
<evidence type="ECO:0000256" key="6">
    <source>
        <dbReference type="ARBA" id="ARBA00023211"/>
    </source>
</evidence>
<dbReference type="RefSeq" id="WP_093133606.1">
    <property type="nucleotide sequence ID" value="NZ_FOHJ01000004.1"/>
</dbReference>
<dbReference type="STRING" id="237682.SAMN05421676_104204"/>
<keyword evidence="5" id="KW-0460">Magnesium</keyword>
<evidence type="ECO:0000256" key="1">
    <source>
        <dbReference type="ARBA" id="ARBA00001936"/>
    </source>
</evidence>
<keyword evidence="4" id="KW-0378">Hydrolase</keyword>
<dbReference type="Gene3D" id="3.90.79.10">
    <property type="entry name" value="Nucleoside Triphosphate Pyrophosphohydrolase"/>
    <property type="match status" value="1"/>
</dbReference>
<dbReference type="InterPro" id="IPR000086">
    <property type="entry name" value="NUDIX_hydrolase_dom"/>
</dbReference>
<name>A0A1I0DZ08_9BACI</name>
<feature type="domain" description="Nudix hydrolase" evidence="7">
    <location>
        <begin position="4"/>
        <end position="194"/>
    </location>
</feature>
<evidence type="ECO:0000256" key="2">
    <source>
        <dbReference type="ARBA" id="ARBA00001946"/>
    </source>
</evidence>